<sequence>MEVGYMTNGFGGLVGTGGGVTNVREAKYLSLIDEAEVMKKISEVGYRYIELFDGNLEKFDDSPEKLKAYLAETNTKILGIYTGANYIYTDAFEDEFFRIKKTIENMKKFGAKHLVLGGGAIRAKGNGAKDYQLLAQNLDQVARFAEENDIIASYHPHLGSAVETPEQIDQLFSLTTICFCPDIAHLVAGGGDALELIKKYRQRIEYVHLKDLKGSEFVPLGEGDIPLKEIIRYLKEDGFSGDWLVEIDGYSGDSSYACEASYKFLEQFFEV</sequence>
<keyword evidence="2" id="KW-0413">Isomerase</keyword>
<dbReference type="Gene3D" id="3.20.20.150">
    <property type="entry name" value="Divalent-metal-dependent TIM barrel enzymes"/>
    <property type="match status" value="1"/>
</dbReference>
<gene>
    <name evidence="2" type="ORF">P7D78_09245</name>
</gene>
<dbReference type="AlphaFoldDB" id="A0AAW8T075"/>
<dbReference type="Pfam" id="PF01261">
    <property type="entry name" value="AP_endonuc_2"/>
    <property type="match status" value="1"/>
</dbReference>
<accession>A0AAW8T075</accession>
<proteinExistence type="predicted"/>
<dbReference type="GO" id="GO:0016853">
    <property type="term" value="F:isomerase activity"/>
    <property type="evidence" value="ECO:0007669"/>
    <property type="project" value="UniProtKB-KW"/>
</dbReference>
<evidence type="ECO:0000259" key="1">
    <source>
        <dbReference type="Pfam" id="PF01261"/>
    </source>
</evidence>
<organism evidence="2 3">
    <name type="scientific">Enterococcus raffinosus</name>
    <dbReference type="NCBI Taxonomy" id="71452"/>
    <lineage>
        <taxon>Bacteria</taxon>
        <taxon>Bacillati</taxon>
        <taxon>Bacillota</taxon>
        <taxon>Bacilli</taxon>
        <taxon>Lactobacillales</taxon>
        <taxon>Enterococcaceae</taxon>
        <taxon>Enterococcus</taxon>
    </lineage>
</organism>
<comment type="caution">
    <text evidence="2">The sequence shown here is derived from an EMBL/GenBank/DDBJ whole genome shotgun (WGS) entry which is preliminary data.</text>
</comment>
<evidence type="ECO:0000313" key="2">
    <source>
        <dbReference type="EMBL" id="MDT2538309.1"/>
    </source>
</evidence>
<dbReference type="PANTHER" id="PTHR12110:SF41">
    <property type="entry name" value="INOSOSE DEHYDRATASE"/>
    <property type="match status" value="1"/>
</dbReference>
<dbReference type="InterPro" id="IPR013022">
    <property type="entry name" value="Xyl_isomerase-like_TIM-brl"/>
</dbReference>
<feature type="domain" description="Xylose isomerase-like TIM barrel" evidence="1">
    <location>
        <begin position="39"/>
        <end position="260"/>
    </location>
</feature>
<dbReference type="PANTHER" id="PTHR12110">
    <property type="entry name" value="HYDROXYPYRUVATE ISOMERASE"/>
    <property type="match status" value="1"/>
</dbReference>
<dbReference type="SUPFAM" id="SSF51658">
    <property type="entry name" value="Xylose isomerase-like"/>
    <property type="match status" value="1"/>
</dbReference>
<protein>
    <submittedName>
        <fullName evidence="2">Sugar phosphate isomerase/epimerase</fullName>
    </submittedName>
</protein>
<dbReference type="EMBL" id="JARPXM010000007">
    <property type="protein sequence ID" value="MDT2538309.1"/>
    <property type="molecule type" value="Genomic_DNA"/>
</dbReference>
<reference evidence="2" key="1">
    <citation type="submission" date="2023-03" db="EMBL/GenBank/DDBJ databases">
        <authorList>
            <person name="Shen W."/>
            <person name="Cai J."/>
        </authorList>
    </citation>
    <scope>NUCLEOTIDE SEQUENCE</scope>
    <source>
        <strain evidence="2">B646-2</strain>
    </source>
</reference>
<evidence type="ECO:0000313" key="3">
    <source>
        <dbReference type="Proteomes" id="UP001249240"/>
    </source>
</evidence>
<dbReference type="Proteomes" id="UP001249240">
    <property type="component" value="Unassembled WGS sequence"/>
</dbReference>
<dbReference type="RefSeq" id="WP_010745697.1">
    <property type="nucleotide sequence ID" value="NZ_CP104392.1"/>
</dbReference>
<dbReference type="InterPro" id="IPR036237">
    <property type="entry name" value="Xyl_isomerase-like_sf"/>
</dbReference>
<dbReference type="InterPro" id="IPR050312">
    <property type="entry name" value="IolE/XylAMocC-like"/>
</dbReference>
<name>A0AAW8T075_9ENTE</name>